<gene>
    <name evidence="2" type="ORF">E0F98_01210</name>
</gene>
<sequence length="147" mass="17309">MLQLLLINKVRVLLGLIFVLLLAMVRAYEDQLFYDPFLNYFKSDFNALPLPTYNTLQLIAGLLFRYGLNTALSLALIYVLFKDIAMIKFATFLYVFFFIILIVAFFAVIYCCGAHNNLMLFYVRRFLIQPIFVILFIPAFYYQKLHK</sequence>
<accession>A0A4R5CZU4</accession>
<dbReference type="NCBIfam" id="TIGR04127">
    <property type="entry name" value="flavo_near_exo"/>
    <property type="match status" value="1"/>
</dbReference>
<evidence type="ECO:0000256" key="1">
    <source>
        <dbReference type="SAM" id="Phobius"/>
    </source>
</evidence>
<keyword evidence="3" id="KW-1185">Reference proteome</keyword>
<keyword evidence="1" id="KW-1133">Transmembrane helix</keyword>
<organism evidence="2 3">
    <name type="scientific">Flavobacterium hiemivividum</name>
    <dbReference type="NCBI Taxonomy" id="2541734"/>
    <lineage>
        <taxon>Bacteria</taxon>
        <taxon>Pseudomonadati</taxon>
        <taxon>Bacteroidota</taxon>
        <taxon>Flavobacteriia</taxon>
        <taxon>Flavobacteriales</taxon>
        <taxon>Flavobacteriaceae</taxon>
        <taxon>Flavobacterium</taxon>
    </lineage>
</organism>
<feature type="transmembrane region" description="Helical" evidence="1">
    <location>
        <begin position="58"/>
        <end position="81"/>
    </location>
</feature>
<reference evidence="2 3" key="1">
    <citation type="submission" date="2019-03" db="EMBL/GenBank/DDBJ databases">
        <title>Flavobacterium TSA-D2 sp. nov., isolated from arctic soil.</title>
        <authorList>
            <person name="Chaudhary D.K."/>
        </authorList>
    </citation>
    <scope>NUCLEOTIDE SEQUENCE [LARGE SCALE GENOMIC DNA]</scope>
    <source>
        <strain evidence="2 3">TSA-D2</strain>
    </source>
</reference>
<protein>
    <submittedName>
        <fullName evidence="2">Exosortase F system-associated protein</fullName>
    </submittedName>
</protein>
<comment type="caution">
    <text evidence="2">The sequence shown here is derived from an EMBL/GenBank/DDBJ whole genome shotgun (WGS) entry which is preliminary data.</text>
</comment>
<dbReference type="Proteomes" id="UP000294597">
    <property type="component" value="Unassembled WGS sequence"/>
</dbReference>
<name>A0A4R5CZU4_9FLAO</name>
<evidence type="ECO:0000313" key="2">
    <source>
        <dbReference type="EMBL" id="TDE06266.1"/>
    </source>
</evidence>
<evidence type="ECO:0000313" key="3">
    <source>
        <dbReference type="Proteomes" id="UP000294597"/>
    </source>
</evidence>
<dbReference type="AlphaFoldDB" id="A0A4R5CZU4"/>
<keyword evidence="1" id="KW-0812">Transmembrane</keyword>
<feature type="transmembrane region" description="Helical" evidence="1">
    <location>
        <begin position="122"/>
        <end position="142"/>
    </location>
</feature>
<dbReference type="EMBL" id="SMFO01000001">
    <property type="protein sequence ID" value="TDE06266.1"/>
    <property type="molecule type" value="Genomic_DNA"/>
</dbReference>
<feature type="transmembrane region" description="Helical" evidence="1">
    <location>
        <begin position="93"/>
        <end position="116"/>
    </location>
</feature>
<dbReference type="RefSeq" id="WP_132108412.1">
    <property type="nucleotide sequence ID" value="NZ_SMFO01000001.1"/>
</dbReference>
<dbReference type="InterPro" id="IPR026414">
    <property type="entry name" value="ExosoTase_F-assoc_memb"/>
</dbReference>
<keyword evidence="1" id="KW-0472">Membrane</keyword>
<proteinExistence type="predicted"/>